<dbReference type="EMBL" id="JAOYFB010000005">
    <property type="protein sequence ID" value="KAK4017344.1"/>
    <property type="molecule type" value="Genomic_DNA"/>
</dbReference>
<accession>A0ABQ9ZWQ8</accession>
<sequence>MVGDVIVAIGHLYKTQQSYSTYPFQSSNIGKYLIPAPIVIQAIDESAENNPIIPKILAPANQLEIDAWHLKDTQTNQCKNHLCMDAKLQERSERKCRHNTLQELTIWNIPITNNSATSSMILNCKWHIGCGLDRGGVWSLGHVGVSLVYTLRTLNVRADLPSSVKPLRIFGIDFECYLRHLYSPVHIFRPY</sequence>
<evidence type="ECO:0000313" key="1">
    <source>
        <dbReference type="EMBL" id="KAK4017344.1"/>
    </source>
</evidence>
<keyword evidence="2" id="KW-1185">Reference proteome</keyword>
<name>A0ABQ9ZWQ8_9CRUS</name>
<organism evidence="1 2">
    <name type="scientific">Daphnia magna</name>
    <dbReference type="NCBI Taxonomy" id="35525"/>
    <lineage>
        <taxon>Eukaryota</taxon>
        <taxon>Metazoa</taxon>
        <taxon>Ecdysozoa</taxon>
        <taxon>Arthropoda</taxon>
        <taxon>Crustacea</taxon>
        <taxon>Branchiopoda</taxon>
        <taxon>Diplostraca</taxon>
        <taxon>Cladocera</taxon>
        <taxon>Anomopoda</taxon>
        <taxon>Daphniidae</taxon>
        <taxon>Daphnia</taxon>
    </lineage>
</organism>
<gene>
    <name evidence="1" type="ORF">OUZ56_032291</name>
</gene>
<protein>
    <submittedName>
        <fullName evidence="1">Uncharacterized protein</fullName>
    </submittedName>
</protein>
<proteinExistence type="predicted"/>
<evidence type="ECO:0000313" key="2">
    <source>
        <dbReference type="Proteomes" id="UP001234178"/>
    </source>
</evidence>
<comment type="caution">
    <text evidence="1">The sequence shown here is derived from an EMBL/GenBank/DDBJ whole genome shotgun (WGS) entry which is preliminary data.</text>
</comment>
<reference evidence="1 2" key="1">
    <citation type="journal article" date="2023" name="Nucleic Acids Res.">
        <title>The hologenome of Daphnia magna reveals possible DNA methylation and microbiome-mediated evolution of the host genome.</title>
        <authorList>
            <person name="Chaturvedi A."/>
            <person name="Li X."/>
            <person name="Dhandapani V."/>
            <person name="Marshall H."/>
            <person name="Kissane S."/>
            <person name="Cuenca-Cambronero M."/>
            <person name="Asole G."/>
            <person name="Calvet F."/>
            <person name="Ruiz-Romero M."/>
            <person name="Marangio P."/>
            <person name="Guigo R."/>
            <person name="Rago D."/>
            <person name="Mirbahai L."/>
            <person name="Eastwood N."/>
            <person name="Colbourne J.K."/>
            <person name="Zhou J."/>
            <person name="Mallon E."/>
            <person name="Orsini L."/>
        </authorList>
    </citation>
    <scope>NUCLEOTIDE SEQUENCE [LARGE SCALE GENOMIC DNA]</scope>
    <source>
        <strain evidence="1">LRV0_1</strain>
    </source>
</reference>
<dbReference type="Proteomes" id="UP001234178">
    <property type="component" value="Unassembled WGS sequence"/>
</dbReference>